<keyword evidence="2" id="KW-0812">Transmembrane</keyword>
<keyword evidence="1" id="KW-0813">Transport</keyword>
<dbReference type="PANTHER" id="PTHR43738:SF1">
    <property type="entry name" value="HEMIN TRANSPORT SYSTEM PERMEASE PROTEIN HRTB-RELATED"/>
    <property type="match status" value="1"/>
</dbReference>
<feature type="transmembrane region" description="Helical" evidence="2">
    <location>
        <begin position="201"/>
        <end position="223"/>
    </location>
</feature>
<feature type="transmembrane region" description="Helical" evidence="2">
    <location>
        <begin position="243"/>
        <end position="262"/>
    </location>
</feature>
<comment type="caution">
    <text evidence="3">The sequence shown here is derived from an EMBL/GenBank/DDBJ whole genome shotgun (WGS) entry which is preliminary data.</text>
</comment>
<gene>
    <name evidence="3" type="ORF">F8377_04195</name>
</gene>
<keyword evidence="2" id="KW-0472">Membrane</keyword>
<keyword evidence="2" id="KW-1133">Transmembrane helix</keyword>
<reference evidence="3 4" key="1">
    <citation type="submission" date="2019-10" db="EMBL/GenBank/DDBJ databases">
        <title>Corynebacterium sp novel species isolated from the respiratory tract of Marmot.</title>
        <authorList>
            <person name="Zhang G."/>
        </authorList>
    </citation>
    <scope>NUCLEOTIDE SEQUENCE [LARGE SCALE GENOMIC DNA]</scope>
    <source>
        <strain evidence="3 4">336</strain>
    </source>
</reference>
<evidence type="ECO:0000313" key="3">
    <source>
        <dbReference type="EMBL" id="KAB3523660.1"/>
    </source>
</evidence>
<dbReference type="InterPro" id="IPR051125">
    <property type="entry name" value="ABC-4/HrtB_transporter"/>
</dbReference>
<organism evidence="3 4">
    <name type="scientific">Corynebacterium zhongnanshanii</name>
    <dbReference type="NCBI Taxonomy" id="2768834"/>
    <lineage>
        <taxon>Bacteria</taxon>
        <taxon>Bacillati</taxon>
        <taxon>Actinomycetota</taxon>
        <taxon>Actinomycetes</taxon>
        <taxon>Mycobacteriales</taxon>
        <taxon>Corynebacteriaceae</taxon>
        <taxon>Corynebacterium</taxon>
    </lineage>
</organism>
<evidence type="ECO:0000256" key="1">
    <source>
        <dbReference type="ARBA" id="ARBA00022448"/>
    </source>
</evidence>
<dbReference type="Proteomes" id="UP000436181">
    <property type="component" value="Unassembled WGS sequence"/>
</dbReference>
<evidence type="ECO:0000313" key="4">
    <source>
        <dbReference type="Proteomes" id="UP000436181"/>
    </source>
</evidence>
<dbReference type="EMBL" id="WBZJ01000001">
    <property type="protein sequence ID" value="KAB3523660.1"/>
    <property type="molecule type" value="Genomic_DNA"/>
</dbReference>
<accession>A0ABQ6VGW0</accession>
<keyword evidence="4" id="KW-1185">Reference proteome</keyword>
<dbReference type="PANTHER" id="PTHR43738">
    <property type="entry name" value="ABC TRANSPORTER, MEMBRANE PROTEIN"/>
    <property type="match status" value="1"/>
</dbReference>
<feature type="transmembrane region" description="Helical" evidence="2">
    <location>
        <begin position="158"/>
        <end position="180"/>
    </location>
</feature>
<sequence length="276" mass="28672">MFQGLAELRTAKARTALIITTIMMITIMVTFLSSLAAGLSHQSVSALQYQLEGNKAVVVNGTGLSSSHIDDAQAEDIHAHGGRIVHIARTPDTIYMTGDGPEDLYLEHQPITWAPDHEVDAMPGAASFGVVDPDYPEALQGKDALNTSGSYQGEQSSLGLMITLLYVISALVLGAFFAVWTIQRLRGVAITAALGGSRPVIMVDALGQALVVLALGIVIGTLVTLGAGSLISGIPIVLSQQTIATPALILLAAGLLGAAISIKPILSINPRSALTC</sequence>
<dbReference type="RefSeq" id="WP_151844288.1">
    <property type="nucleotide sequence ID" value="NZ_WBZJ01000001.1"/>
</dbReference>
<feature type="transmembrane region" description="Helical" evidence="2">
    <location>
        <begin position="16"/>
        <end position="39"/>
    </location>
</feature>
<name>A0ABQ6VGW0_9CORY</name>
<proteinExistence type="predicted"/>
<evidence type="ECO:0000256" key="2">
    <source>
        <dbReference type="SAM" id="Phobius"/>
    </source>
</evidence>
<protein>
    <submittedName>
        <fullName evidence="3">ABC transporter permease</fullName>
    </submittedName>
</protein>